<name>A0A9P5JV75_9AGAM</name>
<feature type="non-terminal residue" evidence="3">
    <location>
        <position position="180"/>
    </location>
</feature>
<keyword evidence="1" id="KW-1133">Transmembrane helix</keyword>
<protein>
    <recommendedName>
        <fullName evidence="2">DUF6535 domain-containing protein</fullName>
    </recommendedName>
</protein>
<dbReference type="Proteomes" id="UP000759537">
    <property type="component" value="Unassembled WGS sequence"/>
</dbReference>
<dbReference type="InterPro" id="IPR045338">
    <property type="entry name" value="DUF6535"/>
</dbReference>
<feature type="transmembrane region" description="Helical" evidence="1">
    <location>
        <begin position="156"/>
        <end position="174"/>
    </location>
</feature>
<evidence type="ECO:0000259" key="2">
    <source>
        <dbReference type="Pfam" id="PF20153"/>
    </source>
</evidence>
<sequence length="180" mass="19566">EEDTKIVENCHREADGTLIFSGLFSATIGALLTVSIPDLKSNPQDTSAFYLKNIYQLQALGNPNISHPSIPSALAEPAPFSPPAYAVWVNSLWFLSLAISLSCATEATTVRNWAVQYISVSRPPHFTSEKQARIRAIFAKGHPGPNAIWGTGIGPVFLHLALFLFIAGGLIYLFNINRSV</sequence>
<keyword evidence="4" id="KW-1185">Reference proteome</keyword>
<evidence type="ECO:0000256" key="1">
    <source>
        <dbReference type="SAM" id="Phobius"/>
    </source>
</evidence>
<dbReference type="EMBL" id="WHVB01000090">
    <property type="protein sequence ID" value="KAF8462484.1"/>
    <property type="molecule type" value="Genomic_DNA"/>
</dbReference>
<evidence type="ECO:0000313" key="4">
    <source>
        <dbReference type="Proteomes" id="UP000759537"/>
    </source>
</evidence>
<gene>
    <name evidence="3" type="ORF">DFH94DRAFT_659234</name>
</gene>
<feature type="non-terminal residue" evidence="3">
    <location>
        <position position="1"/>
    </location>
</feature>
<feature type="domain" description="DUF6535" evidence="2">
    <location>
        <begin position="1"/>
        <end position="175"/>
    </location>
</feature>
<dbReference type="Pfam" id="PF20153">
    <property type="entry name" value="DUF6535"/>
    <property type="match status" value="1"/>
</dbReference>
<keyword evidence="1" id="KW-0472">Membrane</keyword>
<organism evidence="3 4">
    <name type="scientific">Russula ochroleuca</name>
    <dbReference type="NCBI Taxonomy" id="152965"/>
    <lineage>
        <taxon>Eukaryota</taxon>
        <taxon>Fungi</taxon>
        <taxon>Dikarya</taxon>
        <taxon>Basidiomycota</taxon>
        <taxon>Agaricomycotina</taxon>
        <taxon>Agaricomycetes</taxon>
        <taxon>Russulales</taxon>
        <taxon>Russulaceae</taxon>
        <taxon>Russula</taxon>
    </lineage>
</organism>
<keyword evidence="1" id="KW-0812">Transmembrane</keyword>
<reference evidence="3" key="1">
    <citation type="submission" date="2019-10" db="EMBL/GenBank/DDBJ databases">
        <authorList>
            <consortium name="DOE Joint Genome Institute"/>
            <person name="Kuo A."/>
            <person name="Miyauchi S."/>
            <person name="Kiss E."/>
            <person name="Drula E."/>
            <person name="Kohler A."/>
            <person name="Sanchez-Garcia M."/>
            <person name="Andreopoulos B."/>
            <person name="Barry K.W."/>
            <person name="Bonito G."/>
            <person name="Buee M."/>
            <person name="Carver A."/>
            <person name="Chen C."/>
            <person name="Cichocki N."/>
            <person name="Clum A."/>
            <person name="Culley D."/>
            <person name="Crous P.W."/>
            <person name="Fauchery L."/>
            <person name="Girlanda M."/>
            <person name="Hayes R."/>
            <person name="Keri Z."/>
            <person name="LaButti K."/>
            <person name="Lipzen A."/>
            <person name="Lombard V."/>
            <person name="Magnuson J."/>
            <person name="Maillard F."/>
            <person name="Morin E."/>
            <person name="Murat C."/>
            <person name="Nolan M."/>
            <person name="Ohm R."/>
            <person name="Pangilinan J."/>
            <person name="Pereira M."/>
            <person name="Perotto S."/>
            <person name="Peter M."/>
            <person name="Riley R."/>
            <person name="Sitrit Y."/>
            <person name="Stielow B."/>
            <person name="Szollosi G."/>
            <person name="Zifcakova L."/>
            <person name="Stursova M."/>
            <person name="Spatafora J.W."/>
            <person name="Tedersoo L."/>
            <person name="Vaario L.-M."/>
            <person name="Yamada A."/>
            <person name="Yan M."/>
            <person name="Wang P."/>
            <person name="Xu J."/>
            <person name="Bruns T."/>
            <person name="Baldrian P."/>
            <person name="Vilgalys R."/>
            <person name="Henrissat B."/>
            <person name="Grigoriev I.V."/>
            <person name="Hibbett D."/>
            <person name="Nagy L.G."/>
            <person name="Martin F.M."/>
        </authorList>
    </citation>
    <scope>NUCLEOTIDE SEQUENCE</scope>
    <source>
        <strain evidence="3">Prilba</strain>
    </source>
</reference>
<evidence type="ECO:0000313" key="3">
    <source>
        <dbReference type="EMBL" id="KAF8462484.1"/>
    </source>
</evidence>
<dbReference type="AlphaFoldDB" id="A0A9P5JV75"/>
<proteinExistence type="predicted"/>
<dbReference type="OrthoDB" id="3219854at2759"/>
<reference evidence="3" key="2">
    <citation type="journal article" date="2020" name="Nat. Commun.">
        <title>Large-scale genome sequencing of mycorrhizal fungi provides insights into the early evolution of symbiotic traits.</title>
        <authorList>
            <person name="Miyauchi S."/>
            <person name="Kiss E."/>
            <person name="Kuo A."/>
            <person name="Drula E."/>
            <person name="Kohler A."/>
            <person name="Sanchez-Garcia M."/>
            <person name="Morin E."/>
            <person name="Andreopoulos B."/>
            <person name="Barry K.W."/>
            <person name="Bonito G."/>
            <person name="Buee M."/>
            <person name="Carver A."/>
            <person name="Chen C."/>
            <person name="Cichocki N."/>
            <person name="Clum A."/>
            <person name="Culley D."/>
            <person name="Crous P.W."/>
            <person name="Fauchery L."/>
            <person name="Girlanda M."/>
            <person name="Hayes R.D."/>
            <person name="Keri Z."/>
            <person name="LaButti K."/>
            <person name="Lipzen A."/>
            <person name="Lombard V."/>
            <person name="Magnuson J."/>
            <person name="Maillard F."/>
            <person name="Murat C."/>
            <person name="Nolan M."/>
            <person name="Ohm R.A."/>
            <person name="Pangilinan J."/>
            <person name="Pereira M.F."/>
            <person name="Perotto S."/>
            <person name="Peter M."/>
            <person name="Pfister S."/>
            <person name="Riley R."/>
            <person name="Sitrit Y."/>
            <person name="Stielow J.B."/>
            <person name="Szollosi G."/>
            <person name="Zifcakova L."/>
            <person name="Stursova M."/>
            <person name="Spatafora J.W."/>
            <person name="Tedersoo L."/>
            <person name="Vaario L.M."/>
            <person name="Yamada A."/>
            <person name="Yan M."/>
            <person name="Wang P."/>
            <person name="Xu J."/>
            <person name="Bruns T."/>
            <person name="Baldrian P."/>
            <person name="Vilgalys R."/>
            <person name="Dunand C."/>
            <person name="Henrissat B."/>
            <person name="Grigoriev I.V."/>
            <person name="Hibbett D."/>
            <person name="Nagy L.G."/>
            <person name="Martin F.M."/>
        </authorList>
    </citation>
    <scope>NUCLEOTIDE SEQUENCE</scope>
    <source>
        <strain evidence="3">Prilba</strain>
    </source>
</reference>
<comment type="caution">
    <text evidence="3">The sequence shown here is derived from an EMBL/GenBank/DDBJ whole genome shotgun (WGS) entry which is preliminary data.</text>
</comment>
<accession>A0A9P5JV75</accession>